<evidence type="ECO:0000313" key="2">
    <source>
        <dbReference type="EMBL" id="CAK0806452.1"/>
    </source>
</evidence>
<evidence type="ECO:0000313" key="3">
    <source>
        <dbReference type="Proteomes" id="UP001189429"/>
    </source>
</evidence>
<evidence type="ECO:0000256" key="1">
    <source>
        <dbReference type="SAM" id="MobiDB-lite"/>
    </source>
</evidence>
<organism evidence="2 3">
    <name type="scientific">Prorocentrum cordatum</name>
    <dbReference type="NCBI Taxonomy" id="2364126"/>
    <lineage>
        <taxon>Eukaryota</taxon>
        <taxon>Sar</taxon>
        <taxon>Alveolata</taxon>
        <taxon>Dinophyceae</taxon>
        <taxon>Prorocentrales</taxon>
        <taxon>Prorocentraceae</taxon>
        <taxon>Prorocentrum</taxon>
    </lineage>
</organism>
<reference evidence="2" key="1">
    <citation type="submission" date="2023-10" db="EMBL/GenBank/DDBJ databases">
        <authorList>
            <person name="Chen Y."/>
            <person name="Shah S."/>
            <person name="Dougan E. K."/>
            <person name="Thang M."/>
            <person name="Chan C."/>
        </authorList>
    </citation>
    <scope>NUCLEOTIDE SEQUENCE [LARGE SCALE GENOMIC DNA]</scope>
</reference>
<dbReference type="EMBL" id="CAUYUJ010003716">
    <property type="protein sequence ID" value="CAK0806452.1"/>
    <property type="molecule type" value="Genomic_DNA"/>
</dbReference>
<name>A0ABN9QK58_9DINO</name>
<feature type="compositionally biased region" description="Basic residues" evidence="1">
    <location>
        <begin position="1"/>
        <end position="23"/>
    </location>
</feature>
<gene>
    <name evidence="2" type="ORF">PCOR1329_LOCUS12670</name>
</gene>
<comment type="caution">
    <text evidence="2">The sequence shown here is derived from an EMBL/GenBank/DDBJ whole genome shotgun (WGS) entry which is preliminary data.</text>
</comment>
<accession>A0ABN9QK58</accession>
<feature type="non-terminal residue" evidence="2">
    <location>
        <position position="1"/>
    </location>
</feature>
<protein>
    <submittedName>
        <fullName evidence="2">Uncharacterized protein</fullName>
    </submittedName>
</protein>
<feature type="region of interest" description="Disordered" evidence="1">
    <location>
        <begin position="1"/>
        <end position="54"/>
    </location>
</feature>
<sequence>VRAGARRHGVQRAPHHRTVAARRAQRDRGEPRSVLLEGPRGAAASGEPLEVQPDPHCEQKGAALEKSSGLAACNQFHDAGFFDAVVDFSSRNHQEVRQVAGLLSGRVGVYVFVSSHLVYRVSRAPDHDGPLLESDAVRPGREVSPLAREQARGIDARGDGDLDCETELMKQYNAGGFPFVVLLGDA</sequence>
<proteinExistence type="predicted"/>
<keyword evidence="3" id="KW-1185">Reference proteome</keyword>
<dbReference type="Proteomes" id="UP001189429">
    <property type="component" value="Unassembled WGS sequence"/>
</dbReference>